<proteinExistence type="predicted"/>
<keyword evidence="2" id="KW-1185">Reference proteome</keyword>
<protein>
    <submittedName>
        <fullName evidence="1">Uncharacterized protein</fullName>
    </submittedName>
</protein>
<evidence type="ECO:0000313" key="2">
    <source>
        <dbReference type="Proteomes" id="UP000683000"/>
    </source>
</evidence>
<dbReference type="AlphaFoldDB" id="A0A8I3A734"/>
<organism evidence="1 2">
    <name type="scientific">Boletus reticuloceps</name>
    <dbReference type="NCBI Taxonomy" id="495285"/>
    <lineage>
        <taxon>Eukaryota</taxon>
        <taxon>Fungi</taxon>
        <taxon>Dikarya</taxon>
        <taxon>Basidiomycota</taxon>
        <taxon>Agaricomycotina</taxon>
        <taxon>Agaricomycetes</taxon>
        <taxon>Agaricomycetidae</taxon>
        <taxon>Boletales</taxon>
        <taxon>Boletineae</taxon>
        <taxon>Boletaceae</taxon>
        <taxon>Boletoideae</taxon>
        <taxon>Boletus</taxon>
    </lineage>
</organism>
<sequence>MDLEEDGHHPITNYFPGAAKIFHKHDTTFMDAFNQDQFAEICQTENLYYPFADHLEWELAEFLTTSNLSMAAINRFLSLTLIMKLKLSFRSAKQLRGLVEILPQTPPWKCLHVDTVPFQTKNVTRLLYHDTLECLQALLHNPLFADSINFSPYRTFTTAQRLVQVYNQWMSGDIAWQMQVKIPAYSLK</sequence>
<dbReference type="Pfam" id="PF18759">
    <property type="entry name" value="Plavaka"/>
    <property type="match status" value="1"/>
</dbReference>
<dbReference type="InterPro" id="IPR041078">
    <property type="entry name" value="Plavaka"/>
</dbReference>
<gene>
    <name evidence="1" type="ORF">JVT61DRAFT_7366</name>
</gene>
<dbReference type="OrthoDB" id="2688393at2759"/>
<accession>A0A8I3A734</accession>
<name>A0A8I3A734_9AGAM</name>
<dbReference type="EMBL" id="JAGFBS010000026">
    <property type="protein sequence ID" value="KAG6372618.1"/>
    <property type="molecule type" value="Genomic_DNA"/>
</dbReference>
<comment type="caution">
    <text evidence="1">The sequence shown here is derived from an EMBL/GenBank/DDBJ whole genome shotgun (WGS) entry which is preliminary data.</text>
</comment>
<evidence type="ECO:0000313" key="1">
    <source>
        <dbReference type="EMBL" id="KAG6372618.1"/>
    </source>
</evidence>
<reference evidence="1" key="1">
    <citation type="submission" date="2021-03" db="EMBL/GenBank/DDBJ databases">
        <title>Evolutionary innovations through gain and loss of genes in the ectomycorrhizal Boletales.</title>
        <authorList>
            <person name="Wu G."/>
            <person name="Miyauchi S."/>
            <person name="Morin E."/>
            <person name="Yang Z.-L."/>
            <person name="Xu J."/>
            <person name="Martin F.M."/>
        </authorList>
    </citation>
    <scope>NUCLEOTIDE SEQUENCE</scope>
    <source>
        <strain evidence="1">BR01</strain>
    </source>
</reference>
<dbReference type="Proteomes" id="UP000683000">
    <property type="component" value="Unassembled WGS sequence"/>
</dbReference>